<dbReference type="Proteomes" id="UP000183508">
    <property type="component" value="Unassembled WGS sequence"/>
</dbReference>
<dbReference type="InterPro" id="IPR045621">
    <property type="entry name" value="BPD_transp_1_N"/>
</dbReference>
<proteinExistence type="inferred from homology"/>
<comment type="similarity">
    <text evidence="7">Belongs to the binding-protein-dependent transport system permease family.</text>
</comment>
<dbReference type="EMBL" id="FPBV01000008">
    <property type="protein sequence ID" value="SFU79303.1"/>
    <property type="molecule type" value="Genomic_DNA"/>
</dbReference>
<evidence type="ECO:0000256" key="3">
    <source>
        <dbReference type="ARBA" id="ARBA00022475"/>
    </source>
</evidence>
<evidence type="ECO:0000313" key="10">
    <source>
        <dbReference type="Proteomes" id="UP000183508"/>
    </source>
</evidence>
<dbReference type="SUPFAM" id="SSF161098">
    <property type="entry name" value="MetI-like"/>
    <property type="match status" value="1"/>
</dbReference>
<dbReference type="STRING" id="392015.SAMN05421543_10877"/>
<dbReference type="Gene3D" id="1.10.3720.10">
    <property type="entry name" value="MetI-like"/>
    <property type="match status" value="1"/>
</dbReference>
<name>A0A1I7J296_9BACL</name>
<feature type="transmembrane region" description="Helical" evidence="7">
    <location>
        <begin position="176"/>
        <end position="199"/>
    </location>
</feature>
<dbReference type="RefSeq" id="WP_074951788.1">
    <property type="nucleotide sequence ID" value="NZ_FPBV01000008.1"/>
</dbReference>
<dbReference type="Pfam" id="PF00528">
    <property type="entry name" value="BPD_transp_1"/>
    <property type="match status" value="1"/>
</dbReference>
<keyword evidence="6 7" id="KW-0472">Membrane</keyword>
<sequence length="317" mass="34557">MAYVLQRIVTMVPVLFFLSVMVFGLIHLIPGDPAQVILGQEATPEAIQQMRAKLGLDQPVPLQYWHWLQHVLTGNLGQSLVDGEPVSHLIAQRLPVTIELAVGTIVVALLIAFPFGILAAVYRGRWLDAAALFTSTVGLSVPPFWLGILLLIGFTVKLHWFPSSGYVPLWQNLGQNLHAMVLPVVATGVREAAVLMRMLRSSLLDVLHQDYVRTARAKGLYGWVVITRHALRNALIPVITTGGLQIAGLLGGLVITEQIFALPGFGSLLVQAVFSRDYTTVQGATLVAALLVVMVNLVVDLVYGVVDPRMRLGKESR</sequence>
<keyword evidence="5 7" id="KW-1133">Transmembrane helix</keyword>
<reference evidence="10" key="1">
    <citation type="submission" date="2016-10" db="EMBL/GenBank/DDBJ databases">
        <authorList>
            <person name="Varghese N."/>
        </authorList>
    </citation>
    <scope>NUCLEOTIDE SEQUENCE [LARGE SCALE GENOMIC DNA]</scope>
    <source>
        <strain evidence="10">DSM 17980</strain>
    </source>
</reference>
<gene>
    <name evidence="9" type="ORF">SAMN05421543_10877</name>
</gene>
<evidence type="ECO:0000313" key="9">
    <source>
        <dbReference type="EMBL" id="SFU79303.1"/>
    </source>
</evidence>
<keyword evidence="4 7" id="KW-0812">Transmembrane</keyword>
<dbReference type="Pfam" id="PF19300">
    <property type="entry name" value="BPD_transp_1_N"/>
    <property type="match status" value="1"/>
</dbReference>
<evidence type="ECO:0000256" key="1">
    <source>
        <dbReference type="ARBA" id="ARBA00004651"/>
    </source>
</evidence>
<protein>
    <submittedName>
        <fullName evidence="9">Peptide/nickel transport system permease protein</fullName>
    </submittedName>
</protein>
<evidence type="ECO:0000256" key="6">
    <source>
        <dbReference type="ARBA" id="ARBA00023136"/>
    </source>
</evidence>
<dbReference type="eggNOG" id="COG0601">
    <property type="taxonomic scope" value="Bacteria"/>
</dbReference>
<feature type="transmembrane region" description="Helical" evidence="7">
    <location>
        <begin position="286"/>
        <end position="306"/>
    </location>
</feature>
<keyword evidence="2 7" id="KW-0813">Transport</keyword>
<dbReference type="GO" id="GO:0071916">
    <property type="term" value="F:dipeptide transmembrane transporter activity"/>
    <property type="evidence" value="ECO:0007669"/>
    <property type="project" value="TreeGrafter"/>
</dbReference>
<organism evidence="9 10">
    <name type="scientific">Alicyclobacillus macrosporangiidus</name>
    <dbReference type="NCBI Taxonomy" id="392015"/>
    <lineage>
        <taxon>Bacteria</taxon>
        <taxon>Bacillati</taxon>
        <taxon>Bacillota</taxon>
        <taxon>Bacilli</taxon>
        <taxon>Bacillales</taxon>
        <taxon>Alicyclobacillaceae</taxon>
        <taxon>Alicyclobacillus</taxon>
    </lineage>
</organism>
<accession>A0A1I7J296</accession>
<feature type="transmembrane region" description="Helical" evidence="7">
    <location>
        <begin position="129"/>
        <end position="156"/>
    </location>
</feature>
<evidence type="ECO:0000256" key="2">
    <source>
        <dbReference type="ARBA" id="ARBA00022448"/>
    </source>
</evidence>
<evidence type="ECO:0000256" key="4">
    <source>
        <dbReference type="ARBA" id="ARBA00022692"/>
    </source>
</evidence>
<dbReference type="PROSITE" id="PS50928">
    <property type="entry name" value="ABC_TM1"/>
    <property type="match status" value="1"/>
</dbReference>
<evidence type="ECO:0000256" key="7">
    <source>
        <dbReference type="RuleBase" id="RU363032"/>
    </source>
</evidence>
<evidence type="ECO:0000256" key="5">
    <source>
        <dbReference type="ARBA" id="ARBA00022989"/>
    </source>
</evidence>
<keyword evidence="10" id="KW-1185">Reference proteome</keyword>
<dbReference type="InterPro" id="IPR035906">
    <property type="entry name" value="MetI-like_sf"/>
</dbReference>
<dbReference type="PANTHER" id="PTHR43163:SF6">
    <property type="entry name" value="DIPEPTIDE TRANSPORT SYSTEM PERMEASE PROTEIN DPPB-RELATED"/>
    <property type="match status" value="1"/>
</dbReference>
<dbReference type="OrthoDB" id="2803660at2"/>
<dbReference type="InterPro" id="IPR000515">
    <property type="entry name" value="MetI-like"/>
</dbReference>
<feature type="transmembrane region" description="Helical" evidence="7">
    <location>
        <begin position="12"/>
        <end position="29"/>
    </location>
</feature>
<comment type="subcellular location">
    <subcellularLocation>
        <location evidence="1 7">Cell membrane</location>
        <topology evidence="1 7">Multi-pass membrane protein</topology>
    </subcellularLocation>
</comment>
<evidence type="ECO:0000259" key="8">
    <source>
        <dbReference type="PROSITE" id="PS50928"/>
    </source>
</evidence>
<dbReference type="PANTHER" id="PTHR43163">
    <property type="entry name" value="DIPEPTIDE TRANSPORT SYSTEM PERMEASE PROTEIN DPPB-RELATED"/>
    <property type="match status" value="1"/>
</dbReference>
<dbReference type="GO" id="GO:0005886">
    <property type="term" value="C:plasma membrane"/>
    <property type="evidence" value="ECO:0007669"/>
    <property type="project" value="UniProtKB-SubCell"/>
</dbReference>
<dbReference type="AlphaFoldDB" id="A0A1I7J296"/>
<keyword evidence="3" id="KW-1003">Cell membrane</keyword>
<feature type="domain" description="ABC transmembrane type-1" evidence="8">
    <location>
        <begin position="94"/>
        <end position="303"/>
    </location>
</feature>
<feature type="transmembrane region" description="Helical" evidence="7">
    <location>
        <begin position="100"/>
        <end position="122"/>
    </location>
</feature>
<dbReference type="CDD" id="cd06261">
    <property type="entry name" value="TM_PBP2"/>
    <property type="match status" value="1"/>
</dbReference>